<comment type="caution">
    <text evidence="1">The sequence shown here is derived from an EMBL/GenBank/DDBJ whole genome shotgun (WGS) entry which is preliminary data.</text>
</comment>
<dbReference type="AlphaFoldDB" id="A0A2S9YBB8"/>
<protein>
    <submittedName>
        <fullName evidence="1">Uncharacterized protein</fullName>
    </submittedName>
</protein>
<proteinExistence type="predicted"/>
<gene>
    <name evidence="1" type="ORF">ENSA5_23450</name>
</gene>
<evidence type="ECO:0000313" key="2">
    <source>
        <dbReference type="Proteomes" id="UP000237968"/>
    </source>
</evidence>
<sequence length="51" mass="5540">MNKRIVHVASEANSATVEPIDACEASCGSAPCGEILWTTWCGCWWGEGQQR</sequence>
<evidence type="ECO:0000313" key="1">
    <source>
        <dbReference type="EMBL" id="PRQ02418.1"/>
    </source>
</evidence>
<reference evidence="1 2" key="1">
    <citation type="submission" date="2018-03" db="EMBL/GenBank/DDBJ databases">
        <title>Draft Genome Sequences of the Obligatory Marine Myxobacteria Enhygromyxa salina SWB005.</title>
        <authorList>
            <person name="Poehlein A."/>
            <person name="Moghaddam J.A."/>
            <person name="Harms H."/>
            <person name="Alanjari M."/>
            <person name="Koenig G.M."/>
            <person name="Daniel R."/>
            <person name="Schaeberle T.F."/>
        </authorList>
    </citation>
    <scope>NUCLEOTIDE SEQUENCE [LARGE SCALE GENOMIC DNA]</scope>
    <source>
        <strain evidence="1 2">SWB005</strain>
    </source>
</reference>
<organism evidence="1 2">
    <name type="scientific">Enhygromyxa salina</name>
    <dbReference type="NCBI Taxonomy" id="215803"/>
    <lineage>
        <taxon>Bacteria</taxon>
        <taxon>Pseudomonadati</taxon>
        <taxon>Myxococcota</taxon>
        <taxon>Polyangia</taxon>
        <taxon>Nannocystales</taxon>
        <taxon>Nannocystaceae</taxon>
        <taxon>Enhygromyxa</taxon>
    </lineage>
</organism>
<dbReference type="Proteomes" id="UP000237968">
    <property type="component" value="Unassembled WGS sequence"/>
</dbReference>
<dbReference type="RefSeq" id="WP_181197665.1">
    <property type="nucleotide sequence ID" value="NZ_PVNK01000119.1"/>
</dbReference>
<name>A0A2S9YBB8_9BACT</name>
<keyword evidence="2" id="KW-1185">Reference proteome</keyword>
<dbReference type="EMBL" id="PVNK01000119">
    <property type="protein sequence ID" value="PRQ02418.1"/>
    <property type="molecule type" value="Genomic_DNA"/>
</dbReference>
<accession>A0A2S9YBB8</accession>